<keyword evidence="2" id="KW-1185">Reference proteome</keyword>
<accession>A0A9Q8USB0</accession>
<dbReference type="RefSeq" id="XP_047764956.1">
    <property type="nucleotide sequence ID" value="XM_047909960.1"/>
</dbReference>
<evidence type="ECO:0000313" key="1">
    <source>
        <dbReference type="EMBL" id="UJO20590.1"/>
    </source>
</evidence>
<dbReference type="AlphaFoldDB" id="A0A9Q8USB0"/>
<dbReference type="Proteomes" id="UP000756132">
    <property type="component" value="Chromosome 8"/>
</dbReference>
<evidence type="ECO:0000313" key="2">
    <source>
        <dbReference type="Proteomes" id="UP000756132"/>
    </source>
</evidence>
<reference evidence="1" key="2">
    <citation type="journal article" date="2022" name="Microb. Genom.">
        <title>A chromosome-scale genome assembly of the tomato pathogen Cladosporium fulvum reveals a compartmentalized genome architecture and the presence of a dispensable chromosome.</title>
        <authorList>
            <person name="Zaccaron A.Z."/>
            <person name="Chen L.H."/>
            <person name="Samaras A."/>
            <person name="Stergiopoulos I."/>
        </authorList>
    </citation>
    <scope>NUCLEOTIDE SEQUENCE</scope>
    <source>
        <strain evidence="1">Race5_Kim</strain>
    </source>
</reference>
<reference evidence="1" key="1">
    <citation type="submission" date="2021-12" db="EMBL/GenBank/DDBJ databases">
        <authorList>
            <person name="Zaccaron A."/>
            <person name="Stergiopoulos I."/>
        </authorList>
    </citation>
    <scope>NUCLEOTIDE SEQUENCE</scope>
    <source>
        <strain evidence="1">Race5_Kim</strain>
    </source>
</reference>
<sequence>MTTNMTTTPPTMRQRLESLPQELYDQIYNLTFTAEPGERKIRQSQRLGYHVLSGRQIKTGGESGRPFCGHDSIKLFLIDRASSRLFAKSYYGGRGAVFTLNGNFDCRRWLQDLSHEHRQMPQDIRVVVSTVELARSVRMYLESVFGMRIASKLRVGSAKKVLRDLVEYKDQELAGYWPA</sequence>
<organism evidence="1 2">
    <name type="scientific">Passalora fulva</name>
    <name type="common">Tomato leaf mold</name>
    <name type="synonym">Cladosporium fulvum</name>
    <dbReference type="NCBI Taxonomy" id="5499"/>
    <lineage>
        <taxon>Eukaryota</taxon>
        <taxon>Fungi</taxon>
        <taxon>Dikarya</taxon>
        <taxon>Ascomycota</taxon>
        <taxon>Pezizomycotina</taxon>
        <taxon>Dothideomycetes</taxon>
        <taxon>Dothideomycetidae</taxon>
        <taxon>Mycosphaerellales</taxon>
        <taxon>Mycosphaerellaceae</taxon>
        <taxon>Fulvia</taxon>
    </lineage>
</organism>
<dbReference type="KEGG" id="ffu:CLAFUR5_10812"/>
<protein>
    <submittedName>
        <fullName evidence="1">Uncharacterized protein</fullName>
    </submittedName>
</protein>
<proteinExistence type="predicted"/>
<dbReference type="EMBL" id="CP090170">
    <property type="protein sequence ID" value="UJO20590.1"/>
    <property type="molecule type" value="Genomic_DNA"/>
</dbReference>
<name>A0A9Q8USB0_PASFU</name>
<dbReference type="GeneID" id="71990690"/>
<gene>
    <name evidence="1" type="ORF">CLAFUR5_10812</name>
</gene>
<dbReference type="OrthoDB" id="3650650at2759"/>